<dbReference type="GO" id="GO:0016020">
    <property type="term" value="C:membrane"/>
    <property type="evidence" value="ECO:0007669"/>
    <property type="project" value="TreeGrafter"/>
</dbReference>
<evidence type="ECO:0008006" key="5">
    <source>
        <dbReference type="Google" id="ProtNLM"/>
    </source>
</evidence>
<keyword evidence="2" id="KW-0812">Transmembrane</keyword>
<dbReference type="AlphaFoldDB" id="A0A8J8SW51"/>
<proteinExistence type="predicted"/>
<keyword evidence="4" id="KW-1185">Reference proteome</keyword>
<keyword evidence="2" id="KW-0472">Membrane</keyword>
<evidence type="ECO:0000256" key="1">
    <source>
        <dbReference type="SAM" id="MobiDB-lite"/>
    </source>
</evidence>
<feature type="region of interest" description="Disordered" evidence="1">
    <location>
        <begin position="136"/>
        <end position="156"/>
    </location>
</feature>
<reference evidence="3" key="1">
    <citation type="submission" date="2019-06" db="EMBL/GenBank/DDBJ databases">
        <authorList>
            <person name="Zheng W."/>
        </authorList>
    </citation>
    <scope>NUCLEOTIDE SEQUENCE</scope>
    <source>
        <strain evidence="3">QDHG01</strain>
    </source>
</reference>
<feature type="transmembrane region" description="Helical" evidence="2">
    <location>
        <begin position="30"/>
        <end position="55"/>
    </location>
</feature>
<feature type="transmembrane region" description="Helical" evidence="2">
    <location>
        <begin position="95"/>
        <end position="116"/>
    </location>
</feature>
<accession>A0A8J8SW51</accession>
<dbReference type="Proteomes" id="UP000785679">
    <property type="component" value="Unassembled WGS sequence"/>
</dbReference>
<evidence type="ECO:0000313" key="3">
    <source>
        <dbReference type="EMBL" id="TNV72501.1"/>
    </source>
</evidence>
<dbReference type="EMBL" id="RRYP01022056">
    <property type="protein sequence ID" value="TNV72501.1"/>
    <property type="molecule type" value="Genomic_DNA"/>
</dbReference>
<comment type="caution">
    <text evidence="3">The sequence shown here is derived from an EMBL/GenBank/DDBJ whole genome shotgun (WGS) entry which is preliminary data.</text>
</comment>
<gene>
    <name evidence="3" type="ORF">FGO68_gene5287</name>
</gene>
<keyword evidence="2" id="KW-1133">Transmembrane helix</keyword>
<dbReference type="PANTHER" id="PTHR12127">
    <property type="entry name" value="MUCOLIPIN"/>
    <property type="match status" value="1"/>
</dbReference>
<dbReference type="PANTHER" id="PTHR12127:SF7">
    <property type="entry name" value="SD02261P"/>
    <property type="match status" value="1"/>
</dbReference>
<dbReference type="GO" id="GO:0072345">
    <property type="term" value="F:NAADP-sensitive calcium-release channel activity"/>
    <property type="evidence" value="ECO:0007669"/>
    <property type="project" value="TreeGrafter"/>
</dbReference>
<evidence type="ECO:0000313" key="4">
    <source>
        <dbReference type="Proteomes" id="UP000785679"/>
    </source>
</evidence>
<evidence type="ECO:0000256" key="2">
    <source>
        <dbReference type="SAM" id="Phobius"/>
    </source>
</evidence>
<dbReference type="Gene3D" id="1.10.287.70">
    <property type="match status" value="1"/>
</dbReference>
<dbReference type="InterPro" id="IPR039031">
    <property type="entry name" value="Mucolipin"/>
</dbReference>
<protein>
    <recommendedName>
        <fullName evidence="5">Polycystin cation channel PKD1/PKD2 domain-containing protein</fullName>
    </recommendedName>
</protein>
<organism evidence="3 4">
    <name type="scientific">Halteria grandinella</name>
    <dbReference type="NCBI Taxonomy" id="5974"/>
    <lineage>
        <taxon>Eukaryota</taxon>
        <taxon>Sar</taxon>
        <taxon>Alveolata</taxon>
        <taxon>Ciliophora</taxon>
        <taxon>Intramacronucleata</taxon>
        <taxon>Spirotrichea</taxon>
        <taxon>Stichotrichia</taxon>
        <taxon>Sporadotrichida</taxon>
        <taxon>Halteriidae</taxon>
        <taxon>Halteria</taxon>
    </lineage>
</organism>
<name>A0A8J8SW51_HALGN</name>
<sequence>MFAYFGLVQYLDYSAKYSFIMKTFTHALPILMRTMVGIIPFFIAVVLLSICLFSASARFQSATYAAMNLYSMIQGDELQDVFRDLTSIQMLTGLIFLYTWVFFGMTVITNTFIAIVEQGFLKTKKMSRFAWLKTQQQDEGNQEEQDATKEEINVGDDASVKSQSMRGVSMSFDKQSLQSNQQRLSQQMKQNRSIKALQQMISLDSKLWQKRQSKIIEKRKSIMLNANLTNRDSSSLAVKQMADQSRKLFTTPEVPIVKSSPKTIDPKREQVLKHCRELMETVQAMNGQWERLVQEEAKVRDQDLLVRIENEKIDLADTVEWVLEQVKGIISTIDK</sequence>
<dbReference type="OrthoDB" id="311187at2759"/>